<name>A0A9D2G665_9FIRM</name>
<reference evidence="4" key="1">
    <citation type="journal article" date="2021" name="PeerJ">
        <title>Extensive microbial diversity within the chicken gut microbiome revealed by metagenomics and culture.</title>
        <authorList>
            <person name="Gilroy R."/>
            <person name="Ravi A."/>
            <person name="Getino M."/>
            <person name="Pursley I."/>
            <person name="Horton D.L."/>
            <person name="Alikhan N.F."/>
            <person name="Baker D."/>
            <person name="Gharbi K."/>
            <person name="Hall N."/>
            <person name="Watson M."/>
            <person name="Adriaenssens E.M."/>
            <person name="Foster-Nyarko E."/>
            <person name="Jarju S."/>
            <person name="Secka A."/>
            <person name="Antonio M."/>
            <person name="Oren A."/>
            <person name="Chaudhuri R.R."/>
            <person name="La Ragione R."/>
            <person name="Hildebrand F."/>
            <person name="Pallen M.J."/>
        </authorList>
    </citation>
    <scope>NUCLEOTIDE SEQUENCE</scope>
    <source>
        <strain evidence="4">ChiW7-2402</strain>
    </source>
</reference>
<dbReference type="InterPro" id="IPR013783">
    <property type="entry name" value="Ig-like_fold"/>
</dbReference>
<dbReference type="Pfam" id="PF18310">
    <property type="entry name" value="DUF5605"/>
    <property type="match status" value="1"/>
</dbReference>
<dbReference type="InterPro" id="IPR032260">
    <property type="entry name" value="DUF5060"/>
</dbReference>
<dbReference type="PANTHER" id="PTHR37836">
    <property type="entry name" value="LMO1036 PROTEIN"/>
    <property type="match status" value="1"/>
</dbReference>
<accession>A0A9D2G665</accession>
<dbReference type="Gene3D" id="2.60.40.10">
    <property type="entry name" value="Immunoglobulins"/>
    <property type="match status" value="1"/>
</dbReference>
<dbReference type="InterPro" id="IPR017853">
    <property type="entry name" value="GH"/>
</dbReference>
<proteinExistence type="predicted"/>
<feature type="domain" description="DUF5060" evidence="2">
    <location>
        <begin position="15"/>
        <end position="57"/>
    </location>
</feature>
<sequence>MNVKQYDMVEFSVGDAPSDAEFWQGEERVRAESFLKAEGEYVVRFMPHRVGEWRYRIGKNEGSVVCAPAEGVHGRVRAKGTHFGYEDGTPFYPFGTTCYAWTSQTDALVEETLETLKRAPFNKIRMCIFPKHMPYNHNEPPYFPFEKDEKGEWDMEKPDFRYWDRLDRCLLALREMNIEADIILFHPYDRWGFPKLGMGKNLQYLKYAVARLSAYRNVWWSLANEYEMVTALSLDDWDTIGSFIAEKDAYHHLIGVHDWVCPFPKKDWLTHASIQSGEVRRVAAWKKEYGIPVIIDEFGYEGDLPFGWGNLSAFEFINRAWSIAAVGGYATHGETFHREDEVLWWAKGGKLYGKAPERFAYLRSVIEEVGALEPVSALPADPNGNDGNDWVRKLVERFSAREQWQVELCFAEFYGRNEGHRILYLGRQCACYFELALPEKGEYRVEVIDIWEMTRRTAFEATRGKVRVELPAKEGIALLVTRLSGENL</sequence>
<gene>
    <name evidence="4" type="ORF">H9964_05285</name>
</gene>
<feature type="domain" description="Apiosidase-like catalytic" evidence="1">
    <location>
        <begin position="80"/>
        <end position="315"/>
    </location>
</feature>
<organism evidence="4 5">
    <name type="scientific">Candidatus Gallimonas intestinavium</name>
    <dbReference type="NCBI Taxonomy" id="2838603"/>
    <lineage>
        <taxon>Bacteria</taxon>
        <taxon>Bacillati</taxon>
        <taxon>Bacillota</taxon>
        <taxon>Clostridia</taxon>
        <taxon>Candidatus Gallimonas</taxon>
    </lineage>
</organism>
<dbReference type="InterPro" id="IPR041239">
    <property type="entry name" value="DUF5605"/>
</dbReference>
<dbReference type="EMBL" id="DXBB01000073">
    <property type="protein sequence ID" value="HIZ72972.1"/>
    <property type="molecule type" value="Genomic_DNA"/>
</dbReference>
<evidence type="ECO:0000259" key="2">
    <source>
        <dbReference type="Pfam" id="PF16586"/>
    </source>
</evidence>
<evidence type="ECO:0000259" key="3">
    <source>
        <dbReference type="Pfam" id="PF18310"/>
    </source>
</evidence>
<reference evidence="4" key="2">
    <citation type="submission" date="2021-04" db="EMBL/GenBank/DDBJ databases">
        <authorList>
            <person name="Gilroy R."/>
        </authorList>
    </citation>
    <scope>NUCLEOTIDE SEQUENCE</scope>
    <source>
        <strain evidence="4">ChiW7-2402</strain>
    </source>
</reference>
<dbReference type="Proteomes" id="UP000824102">
    <property type="component" value="Unassembled WGS sequence"/>
</dbReference>
<evidence type="ECO:0000259" key="1">
    <source>
        <dbReference type="Pfam" id="PF13204"/>
    </source>
</evidence>
<dbReference type="SUPFAM" id="SSF51445">
    <property type="entry name" value="(Trans)glycosidases"/>
    <property type="match status" value="1"/>
</dbReference>
<dbReference type="Gene3D" id="3.20.20.80">
    <property type="entry name" value="Glycosidases"/>
    <property type="match status" value="1"/>
</dbReference>
<dbReference type="Pfam" id="PF13204">
    <property type="entry name" value="Apiosidase"/>
    <property type="match status" value="1"/>
</dbReference>
<dbReference type="Gene3D" id="2.60.40.3950">
    <property type="match status" value="1"/>
</dbReference>
<feature type="domain" description="DUF5605" evidence="3">
    <location>
        <begin position="417"/>
        <end position="478"/>
    </location>
</feature>
<dbReference type="InterPro" id="IPR025277">
    <property type="entry name" value="Apiosidase-like_cat_dom"/>
</dbReference>
<evidence type="ECO:0000313" key="4">
    <source>
        <dbReference type="EMBL" id="HIZ72972.1"/>
    </source>
</evidence>
<dbReference type="PANTHER" id="PTHR37836:SF2">
    <property type="entry name" value="DUF4038 DOMAIN-CONTAINING PROTEIN"/>
    <property type="match status" value="1"/>
</dbReference>
<dbReference type="AlphaFoldDB" id="A0A9D2G665"/>
<dbReference type="Pfam" id="PF16586">
    <property type="entry name" value="DUF5060"/>
    <property type="match status" value="1"/>
</dbReference>
<protein>
    <submittedName>
        <fullName evidence="4">DUF4038 domain-containing protein</fullName>
    </submittedName>
</protein>
<evidence type="ECO:0000313" key="5">
    <source>
        <dbReference type="Proteomes" id="UP000824102"/>
    </source>
</evidence>
<comment type="caution">
    <text evidence="4">The sequence shown here is derived from an EMBL/GenBank/DDBJ whole genome shotgun (WGS) entry which is preliminary data.</text>
</comment>